<dbReference type="Proteomes" id="UP000019460">
    <property type="component" value="Unassembled WGS sequence"/>
</dbReference>
<dbReference type="GO" id="GO:0042392">
    <property type="term" value="F:sphingosine-1-phosphate phosphatase activity"/>
    <property type="evidence" value="ECO:0007669"/>
    <property type="project" value="TreeGrafter"/>
</dbReference>
<dbReference type="GO" id="GO:0050380">
    <property type="term" value="F:undecaprenyl-diphosphatase activity"/>
    <property type="evidence" value="ECO:0007669"/>
    <property type="project" value="UniProtKB-EC"/>
</dbReference>
<evidence type="ECO:0000256" key="4">
    <source>
        <dbReference type="SAM" id="Phobius"/>
    </source>
</evidence>
<feature type="transmembrane region" description="Helical" evidence="4">
    <location>
        <begin position="35"/>
        <end position="53"/>
    </location>
</feature>
<sequence>MMGASLGRFHAEWRRRLQAGVERAPELDPRSGVWLIRWALVALLVGSTIYLICGYHGGFERLNGIASGYPDWLWEHLTSLGDERLVFALSLLFSLRYPRLFWSLVVAGTIAALYGRGFKALFDASRPPAVLAADLFNLIGPAHRHASFPSGHSVTAAVFCGVLLFHSHRWGWRVLLTLIAVAVGLSRIAVGVHWPVDVAAGLMGGALAAWVGCRIAQRWSGPAANPVLHLSIVILAAFPAMSLLYDPGDYSSAVPMVRILGLAGLVGMLVQYGLLPWRSLARVDGLR</sequence>
<feature type="transmembrane region" description="Helical" evidence="4">
    <location>
        <begin position="227"/>
        <end position="245"/>
    </location>
</feature>
<dbReference type="AlphaFoldDB" id="W9V3H9"/>
<reference evidence="6 7" key="1">
    <citation type="submission" date="2012-11" db="EMBL/GenBank/DDBJ databases">
        <title>Genome assembly of Thiorhodococcus sp. AK35.</title>
        <authorList>
            <person name="Nupur N."/>
            <person name="Khatri I."/>
            <person name="Subramanian S."/>
            <person name="Pinnaka A."/>
        </authorList>
    </citation>
    <scope>NUCLEOTIDE SEQUENCE [LARGE SCALE GENOMIC DNA]</scope>
    <source>
        <strain evidence="6 7">AK35</strain>
    </source>
</reference>
<evidence type="ECO:0000313" key="7">
    <source>
        <dbReference type="Proteomes" id="UP000019460"/>
    </source>
</evidence>
<feature type="transmembrane region" description="Helical" evidence="4">
    <location>
        <begin position="172"/>
        <end position="192"/>
    </location>
</feature>
<evidence type="ECO:0000259" key="5">
    <source>
        <dbReference type="SMART" id="SM00014"/>
    </source>
</evidence>
<proteinExistence type="predicted"/>
<comment type="caution">
    <text evidence="6">The sequence shown here is derived from an EMBL/GenBank/DDBJ whole genome shotgun (WGS) entry which is preliminary data.</text>
</comment>
<dbReference type="EMBL" id="AONC01000049">
    <property type="protein sequence ID" value="EXJ14073.1"/>
    <property type="molecule type" value="Genomic_DNA"/>
</dbReference>
<accession>W9V3H9</accession>
<feature type="transmembrane region" description="Helical" evidence="4">
    <location>
        <begin position="257"/>
        <end position="277"/>
    </location>
</feature>
<dbReference type="InterPro" id="IPR036938">
    <property type="entry name" value="PAP2/HPO_sf"/>
</dbReference>
<gene>
    <name evidence="6" type="ORF">D779_3035</name>
</gene>
<keyword evidence="4" id="KW-0472">Membrane</keyword>
<dbReference type="SMART" id="SM00014">
    <property type="entry name" value="acidPPc"/>
    <property type="match status" value="1"/>
</dbReference>
<dbReference type="Gene3D" id="1.20.144.10">
    <property type="entry name" value="Phosphatidic acid phosphatase type 2/haloperoxidase"/>
    <property type="match status" value="1"/>
</dbReference>
<dbReference type="Pfam" id="PF01569">
    <property type="entry name" value="PAP2"/>
    <property type="match status" value="1"/>
</dbReference>
<protein>
    <recommendedName>
        <fullName evidence="1">undecaprenyl-diphosphate phosphatase</fullName>
        <ecNumber evidence="1">3.6.1.27</ecNumber>
    </recommendedName>
    <alternativeName>
        <fullName evidence="2">Undecaprenyl pyrophosphate phosphatase</fullName>
    </alternativeName>
</protein>
<dbReference type="InterPro" id="IPR000326">
    <property type="entry name" value="PAP2/HPO"/>
</dbReference>
<feature type="transmembrane region" description="Helical" evidence="4">
    <location>
        <begin position="100"/>
        <end position="118"/>
    </location>
</feature>
<dbReference type="STRING" id="1249627.D779_3035"/>
<dbReference type="RefSeq" id="WP_043755797.1">
    <property type="nucleotide sequence ID" value="NZ_AONC01000049.1"/>
</dbReference>
<dbReference type="EC" id="3.6.1.27" evidence="1"/>
<feature type="transmembrane region" description="Helical" evidence="4">
    <location>
        <begin position="198"/>
        <end position="215"/>
    </location>
</feature>
<keyword evidence="4" id="KW-0812">Transmembrane</keyword>
<feature type="domain" description="Phosphatidic acid phosphatase type 2/haloperoxidase" evidence="5">
    <location>
        <begin position="102"/>
        <end position="213"/>
    </location>
</feature>
<keyword evidence="6" id="KW-0449">Lipoprotein</keyword>
<feature type="transmembrane region" description="Helical" evidence="4">
    <location>
        <begin position="146"/>
        <end position="165"/>
    </location>
</feature>
<evidence type="ECO:0000256" key="1">
    <source>
        <dbReference type="ARBA" id="ARBA00012374"/>
    </source>
</evidence>
<dbReference type="eggNOG" id="COG0671">
    <property type="taxonomic scope" value="Bacteria"/>
</dbReference>
<evidence type="ECO:0000256" key="3">
    <source>
        <dbReference type="ARBA" id="ARBA00047594"/>
    </source>
</evidence>
<name>W9V3H9_9GAMM</name>
<dbReference type="SUPFAM" id="SSF48317">
    <property type="entry name" value="Acid phosphatase/Vanadium-dependent haloperoxidase"/>
    <property type="match status" value="1"/>
</dbReference>
<dbReference type="PANTHER" id="PTHR14969:SF13">
    <property type="entry name" value="AT30094P"/>
    <property type="match status" value="1"/>
</dbReference>
<evidence type="ECO:0000313" key="6">
    <source>
        <dbReference type="EMBL" id="EXJ14073.1"/>
    </source>
</evidence>
<dbReference type="OrthoDB" id="108054at2"/>
<organism evidence="6 7">
    <name type="scientific">Imhoffiella purpurea</name>
    <dbReference type="NCBI Taxonomy" id="1249627"/>
    <lineage>
        <taxon>Bacteria</taxon>
        <taxon>Pseudomonadati</taxon>
        <taxon>Pseudomonadota</taxon>
        <taxon>Gammaproteobacteria</taxon>
        <taxon>Chromatiales</taxon>
        <taxon>Chromatiaceae</taxon>
        <taxon>Imhoffiella</taxon>
    </lineage>
</organism>
<keyword evidence="7" id="KW-1185">Reference proteome</keyword>
<keyword evidence="4" id="KW-1133">Transmembrane helix</keyword>
<comment type="catalytic activity">
    <reaction evidence="3">
        <text>di-trans,octa-cis-undecaprenyl diphosphate + H2O = di-trans,octa-cis-undecaprenyl phosphate + phosphate + H(+)</text>
        <dbReference type="Rhea" id="RHEA:28094"/>
        <dbReference type="ChEBI" id="CHEBI:15377"/>
        <dbReference type="ChEBI" id="CHEBI:15378"/>
        <dbReference type="ChEBI" id="CHEBI:43474"/>
        <dbReference type="ChEBI" id="CHEBI:58405"/>
        <dbReference type="ChEBI" id="CHEBI:60392"/>
        <dbReference type="EC" id="3.6.1.27"/>
    </reaction>
</comment>
<dbReference type="PANTHER" id="PTHR14969">
    <property type="entry name" value="SPHINGOSINE-1-PHOSPHATE PHOSPHOHYDROLASE"/>
    <property type="match status" value="1"/>
</dbReference>
<evidence type="ECO:0000256" key="2">
    <source>
        <dbReference type="ARBA" id="ARBA00032707"/>
    </source>
</evidence>